<feature type="transmembrane region" description="Helical" evidence="7">
    <location>
        <begin position="87"/>
        <end position="111"/>
    </location>
</feature>
<dbReference type="InterPro" id="IPR018503">
    <property type="entry name" value="Tetraspanin_CS"/>
</dbReference>
<evidence type="ECO:0000256" key="2">
    <source>
        <dbReference type="ARBA" id="ARBA00006840"/>
    </source>
</evidence>
<evidence type="ECO:0000256" key="3">
    <source>
        <dbReference type="ARBA" id="ARBA00022692"/>
    </source>
</evidence>
<dbReference type="PANTHER" id="PTHR19282:SF519">
    <property type="entry name" value="TETRASPANIN"/>
    <property type="match status" value="1"/>
</dbReference>
<evidence type="ECO:0000256" key="7">
    <source>
        <dbReference type="RuleBase" id="RU361218"/>
    </source>
</evidence>
<evidence type="ECO:0000256" key="6">
    <source>
        <dbReference type="PIRSR" id="PIRSR002419-1"/>
    </source>
</evidence>
<dbReference type="EMBL" id="OV696688">
    <property type="protein sequence ID" value="CAH1257037.1"/>
    <property type="molecule type" value="Genomic_DNA"/>
</dbReference>
<keyword evidence="4 7" id="KW-1133">Transmembrane helix</keyword>
<dbReference type="InterPro" id="IPR008952">
    <property type="entry name" value="Tetraspanin_EC2_sf"/>
</dbReference>
<organism evidence="8 9">
    <name type="scientific">Branchiostoma lanceolatum</name>
    <name type="common">Common lancelet</name>
    <name type="synonym">Amphioxus lanceolatum</name>
    <dbReference type="NCBI Taxonomy" id="7740"/>
    <lineage>
        <taxon>Eukaryota</taxon>
        <taxon>Metazoa</taxon>
        <taxon>Chordata</taxon>
        <taxon>Cephalochordata</taxon>
        <taxon>Leptocardii</taxon>
        <taxon>Amphioxiformes</taxon>
        <taxon>Branchiostomatidae</taxon>
        <taxon>Branchiostoma</taxon>
    </lineage>
</organism>
<feature type="transmembrane region" description="Helical" evidence="7">
    <location>
        <begin position="54"/>
        <end position="80"/>
    </location>
</feature>
<protein>
    <recommendedName>
        <fullName evidence="7">Tetraspanin</fullName>
    </recommendedName>
</protein>
<dbReference type="PANTHER" id="PTHR19282">
    <property type="entry name" value="TETRASPANIN"/>
    <property type="match status" value="1"/>
</dbReference>
<dbReference type="AlphaFoldDB" id="A0A8J9ZMM3"/>
<evidence type="ECO:0000256" key="4">
    <source>
        <dbReference type="ARBA" id="ARBA00022989"/>
    </source>
</evidence>
<reference evidence="8" key="1">
    <citation type="submission" date="2022-01" db="EMBL/GenBank/DDBJ databases">
        <authorList>
            <person name="Braso-Vives M."/>
        </authorList>
    </citation>
    <scope>NUCLEOTIDE SEQUENCE</scope>
</reference>
<dbReference type="InterPro" id="IPR000301">
    <property type="entry name" value="Tetraspanin_animals"/>
</dbReference>
<dbReference type="InterPro" id="IPR018499">
    <property type="entry name" value="Tetraspanin/Peripherin"/>
</dbReference>
<accession>A0A8J9ZMM3</accession>
<evidence type="ECO:0000313" key="8">
    <source>
        <dbReference type="EMBL" id="CAH1257037.1"/>
    </source>
</evidence>
<comment type="similarity">
    <text evidence="2 7">Belongs to the tetraspanin (TM4SF) family.</text>
</comment>
<sequence>MAEGCCASIIKTLLFIFNFIFWLAGAVLLGVGIWLRVDPGVAQVVSGELNMTWFYNACYVLIAAGAITMIVGFLGCCGAIKESKCMLMTFAILLGLLFVIELAAGILAIVYKDKVGEYARQSFTDALAGENIESKNDDFKNAVRSIQEKFTCCGLTATNNWALPCLESTCTCNILTQTGCKAVISVPPCAVHQPCLTEFESFLANNIIIVAGVALAIAIIQIIGICCACVLMRNIYGETIA</sequence>
<feature type="transmembrane region" description="Helical" evidence="7">
    <location>
        <begin position="207"/>
        <end position="231"/>
    </location>
</feature>
<feature type="transmembrane region" description="Helical" evidence="7">
    <location>
        <begin position="12"/>
        <end position="34"/>
    </location>
</feature>
<dbReference type="PIRSF" id="PIRSF002419">
    <property type="entry name" value="Tetraspanin"/>
    <property type="match status" value="1"/>
</dbReference>
<dbReference type="PRINTS" id="PR00259">
    <property type="entry name" value="TMFOUR"/>
</dbReference>
<keyword evidence="6" id="KW-1015">Disulfide bond</keyword>
<dbReference type="Pfam" id="PF00335">
    <property type="entry name" value="Tetraspanin"/>
    <property type="match status" value="1"/>
</dbReference>
<proteinExistence type="inferred from homology"/>
<dbReference type="OrthoDB" id="5870230at2759"/>
<dbReference type="PROSITE" id="PS00421">
    <property type="entry name" value="TM4_1"/>
    <property type="match status" value="1"/>
</dbReference>
<evidence type="ECO:0000256" key="5">
    <source>
        <dbReference type="ARBA" id="ARBA00023136"/>
    </source>
</evidence>
<keyword evidence="3 7" id="KW-0812">Transmembrane</keyword>
<keyword evidence="5 7" id="KW-0472">Membrane</keyword>
<evidence type="ECO:0000256" key="1">
    <source>
        <dbReference type="ARBA" id="ARBA00004141"/>
    </source>
</evidence>
<feature type="disulfide bond" evidence="6">
    <location>
        <begin position="153"/>
        <end position="170"/>
    </location>
</feature>
<feature type="disulfide bond" evidence="6">
    <location>
        <begin position="152"/>
        <end position="180"/>
    </location>
</feature>
<gene>
    <name evidence="8" type="primary">CD81</name>
    <name evidence="8" type="ORF">BLAG_LOCUS15097</name>
</gene>
<dbReference type="Gene3D" id="1.10.1450.10">
    <property type="entry name" value="Tetraspanin"/>
    <property type="match status" value="1"/>
</dbReference>
<comment type="subcellular location">
    <subcellularLocation>
        <location evidence="1 7">Membrane</location>
        <topology evidence="1 7">Multi-pass membrane protein</topology>
    </subcellularLocation>
</comment>
<keyword evidence="9" id="KW-1185">Reference proteome</keyword>
<dbReference type="SUPFAM" id="SSF48652">
    <property type="entry name" value="Tetraspanin"/>
    <property type="match status" value="1"/>
</dbReference>
<dbReference type="GO" id="GO:0005886">
    <property type="term" value="C:plasma membrane"/>
    <property type="evidence" value="ECO:0007669"/>
    <property type="project" value="TreeGrafter"/>
</dbReference>
<name>A0A8J9ZMM3_BRALA</name>
<evidence type="ECO:0000313" key="9">
    <source>
        <dbReference type="Proteomes" id="UP000838412"/>
    </source>
</evidence>
<dbReference type="Proteomes" id="UP000838412">
    <property type="component" value="Chromosome 3"/>
</dbReference>